<evidence type="ECO:0000256" key="1">
    <source>
        <dbReference type="ARBA" id="ARBA00004141"/>
    </source>
</evidence>
<dbReference type="InterPro" id="IPR007248">
    <property type="entry name" value="Mpv17_PMP22"/>
</dbReference>
<dbReference type="Pfam" id="PF04117">
    <property type="entry name" value="Mpv17_PMP22"/>
    <property type="match status" value="1"/>
</dbReference>
<dbReference type="PANTHER" id="PTHR11266:SF116">
    <property type="entry name" value="MPV17-LIKE PROTEIN"/>
    <property type="match status" value="1"/>
</dbReference>
<sequence>MALALAKSATTSGVLMTVGDILCQAITLRSSPNAKLDLTRTGRFAAAGFLLHGPIFHAGFRFADKKVAALALKPRVELALKVAILQLATFPAYLAAFFPAMGMMEGRGWASSSKRSIELFPKAYTAGLCFWPFVNIVNFSYFQPSQRMVVANVAGVFFNTALSFINSSNPKNREE</sequence>
<keyword evidence="5 6" id="KW-0472">Membrane</keyword>
<evidence type="ECO:0000256" key="3">
    <source>
        <dbReference type="ARBA" id="ARBA00022692"/>
    </source>
</evidence>
<comment type="similarity">
    <text evidence="2 6">Belongs to the peroxisomal membrane protein PXMP2/4 family.</text>
</comment>
<proteinExistence type="inferred from homology"/>
<dbReference type="GO" id="GO:0005737">
    <property type="term" value="C:cytoplasm"/>
    <property type="evidence" value="ECO:0007669"/>
    <property type="project" value="TreeGrafter"/>
</dbReference>
<evidence type="ECO:0000313" key="8">
    <source>
        <dbReference type="Proteomes" id="UP001157974"/>
    </source>
</evidence>
<protein>
    <recommendedName>
        <fullName evidence="9">Peroxisomal membrane protein MPV17</fullName>
    </recommendedName>
</protein>
<evidence type="ECO:0000256" key="2">
    <source>
        <dbReference type="ARBA" id="ARBA00006824"/>
    </source>
</evidence>
<name>A0AAV8V445_9RHOD</name>
<evidence type="ECO:0008006" key="9">
    <source>
        <dbReference type="Google" id="ProtNLM"/>
    </source>
</evidence>
<dbReference type="GO" id="GO:0016020">
    <property type="term" value="C:membrane"/>
    <property type="evidence" value="ECO:0007669"/>
    <property type="project" value="UniProtKB-SubCell"/>
</dbReference>
<evidence type="ECO:0000313" key="7">
    <source>
        <dbReference type="EMBL" id="KAJ8908483.1"/>
    </source>
</evidence>
<evidence type="ECO:0000256" key="5">
    <source>
        <dbReference type="ARBA" id="ARBA00023136"/>
    </source>
</evidence>
<gene>
    <name evidence="7" type="ORF">NDN08_005192</name>
</gene>
<comment type="subcellular location">
    <subcellularLocation>
        <location evidence="1">Membrane</location>
        <topology evidence="1">Multi-pass membrane protein</topology>
    </subcellularLocation>
</comment>
<organism evidence="7 8">
    <name type="scientific">Rhodosorus marinus</name>
    <dbReference type="NCBI Taxonomy" id="101924"/>
    <lineage>
        <taxon>Eukaryota</taxon>
        <taxon>Rhodophyta</taxon>
        <taxon>Stylonematophyceae</taxon>
        <taxon>Stylonematales</taxon>
        <taxon>Stylonemataceae</taxon>
        <taxon>Rhodosorus</taxon>
    </lineage>
</organism>
<dbReference type="EMBL" id="JAMWBK010000001">
    <property type="protein sequence ID" value="KAJ8908483.1"/>
    <property type="molecule type" value="Genomic_DNA"/>
</dbReference>
<keyword evidence="3 6" id="KW-0812">Transmembrane</keyword>
<reference evidence="7 8" key="1">
    <citation type="journal article" date="2023" name="Nat. Commun.">
        <title>Origin of minicircular mitochondrial genomes in red algae.</title>
        <authorList>
            <person name="Lee Y."/>
            <person name="Cho C.H."/>
            <person name="Lee Y.M."/>
            <person name="Park S.I."/>
            <person name="Yang J.H."/>
            <person name="West J.A."/>
            <person name="Bhattacharya D."/>
            <person name="Yoon H.S."/>
        </authorList>
    </citation>
    <scope>NUCLEOTIDE SEQUENCE [LARGE SCALE GENOMIC DNA]</scope>
    <source>
        <strain evidence="7 8">CCMP1338</strain>
        <tissue evidence="7">Whole cell</tissue>
    </source>
</reference>
<dbReference type="Proteomes" id="UP001157974">
    <property type="component" value="Unassembled WGS sequence"/>
</dbReference>
<accession>A0AAV8V445</accession>
<keyword evidence="8" id="KW-1185">Reference proteome</keyword>
<feature type="transmembrane region" description="Helical" evidence="6">
    <location>
        <begin position="123"/>
        <end position="142"/>
    </location>
</feature>
<feature type="transmembrane region" description="Helical" evidence="6">
    <location>
        <begin position="148"/>
        <end position="165"/>
    </location>
</feature>
<feature type="transmembrane region" description="Helical" evidence="6">
    <location>
        <begin position="83"/>
        <end position="102"/>
    </location>
</feature>
<comment type="caution">
    <text evidence="7">The sequence shown here is derived from an EMBL/GenBank/DDBJ whole genome shotgun (WGS) entry which is preliminary data.</text>
</comment>
<evidence type="ECO:0000256" key="4">
    <source>
        <dbReference type="ARBA" id="ARBA00022989"/>
    </source>
</evidence>
<evidence type="ECO:0000256" key="6">
    <source>
        <dbReference type="RuleBase" id="RU363053"/>
    </source>
</evidence>
<dbReference type="PANTHER" id="PTHR11266">
    <property type="entry name" value="PEROXISOMAL MEMBRANE PROTEIN 2, PXMP2 MPV17"/>
    <property type="match status" value="1"/>
</dbReference>
<keyword evidence="4 6" id="KW-1133">Transmembrane helix</keyword>
<dbReference type="AlphaFoldDB" id="A0AAV8V445"/>